<accession>A0A0H2S605</accession>
<proteinExistence type="predicted"/>
<dbReference type="Proteomes" id="UP000053477">
    <property type="component" value="Unassembled WGS sequence"/>
</dbReference>
<gene>
    <name evidence="3" type="ORF">SCHPADRAFT_55809</name>
</gene>
<feature type="transmembrane region" description="Helical" evidence="2">
    <location>
        <begin position="185"/>
        <end position="205"/>
    </location>
</feature>
<name>A0A0H2S605_9AGAM</name>
<dbReference type="AlphaFoldDB" id="A0A0H2S605"/>
<organism evidence="3 4">
    <name type="scientific">Schizopora paradoxa</name>
    <dbReference type="NCBI Taxonomy" id="27342"/>
    <lineage>
        <taxon>Eukaryota</taxon>
        <taxon>Fungi</taxon>
        <taxon>Dikarya</taxon>
        <taxon>Basidiomycota</taxon>
        <taxon>Agaricomycotina</taxon>
        <taxon>Agaricomycetes</taxon>
        <taxon>Hymenochaetales</taxon>
        <taxon>Schizoporaceae</taxon>
        <taxon>Schizopora</taxon>
    </lineage>
</organism>
<feature type="compositionally biased region" description="Low complexity" evidence="1">
    <location>
        <begin position="59"/>
        <end position="72"/>
    </location>
</feature>
<keyword evidence="2" id="KW-0472">Membrane</keyword>
<evidence type="ECO:0000313" key="3">
    <source>
        <dbReference type="EMBL" id="KLO19710.1"/>
    </source>
</evidence>
<feature type="compositionally biased region" description="Pro residues" evidence="1">
    <location>
        <begin position="277"/>
        <end position="294"/>
    </location>
</feature>
<feature type="region of interest" description="Disordered" evidence="1">
    <location>
        <begin position="48"/>
        <end position="74"/>
    </location>
</feature>
<evidence type="ECO:0000256" key="1">
    <source>
        <dbReference type="SAM" id="MobiDB-lite"/>
    </source>
</evidence>
<evidence type="ECO:0000256" key="2">
    <source>
        <dbReference type="SAM" id="Phobius"/>
    </source>
</evidence>
<keyword evidence="2" id="KW-1133">Transmembrane helix</keyword>
<keyword evidence="4" id="KW-1185">Reference proteome</keyword>
<reference evidence="3 4" key="1">
    <citation type="submission" date="2015-04" db="EMBL/GenBank/DDBJ databases">
        <title>Complete genome sequence of Schizopora paradoxa KUC8140, a cosmopolitan wood degrader in East Asia.</title>
        <authorList>
            <consortium name="DOE Joint Genome Institute"/>
            <person name="Min B."/>
            <person name="Park H."/>
            <person name="Jang Y."/>
            <person name="Kim J.-J."/>
            <person name="Kim K.H."/>
            <person name="Pangilinan J."/>
            <person name="Lipzen A."/>
            <person name="Riley R."/>
            <person name="Grigoriev I.V."/>
            <person name="Spatafora J.W."/>
            <person name="Choi I.-G."/>
        </authorList>
    </citation>
    <scope>NUCLEOTIDE SEQUENCE [LARGE SCALE GENOMIC DNA]</scope>
    <source>
        <strain evidence="3 4">KUC8140</strain>
    </source>
</reference>
<sequence length="317" mass="33502">MAVDAAVSDCGEGSILVGTTCQPDVHTKPASSPVLVTSKPVAGSITLTKPHIPTLPTHPATTDSSSPTGTSPLAFTSTISEKISNSDHPTSITSTSVIDTDAEQSVAQPSSDSDLTKATVFQSPPTVGRVISSPTNGTINSTPTMMHFSSGVSSGTVPMTTGLHTGSEQPLIKNSKSLWRNGREIGALFGTIGVAILIATVILVLRRRRRTASLRKLPSISAHDISISPFITIGEERRRGILHSVFVRILDKKSDVSERPQAEETIPSGRTSTAETEPPPYSEALIPPIPPATPRSPNTIEQSISIQKRHTVMFTSM</sequence>
<evidence type="ECO:0000313" key="4">
    <source>
        <dbReference type="Proteomes" id="UP000053477"/>
    </source>
</evidence>
<keyword evidence="2" id="KW-0812">Transmembrane</keyword>
<protein>
    <submittedName>
        <fullName evidence="3">Uncharacterized protein</fullName>
    </submittedName>
</protein>
<feature type="region of interest" description="Disordered" evidence="1">
    <location>
        <begin position="257"/>
        <end position="301"/>
    </location>
</feature>
<dbReference type="EMBL" id="KQ085885">
    <property type="protein sequence ID" value="KLO19710.1"/>
    <property type="molecule type" value="Genomic_DNA"/>
</dbReference>
<dbReference type="InParanoid" id="A0A0H2S605"/>